<reference evidence="1 2" key="1">
    <citation type="journal article" date="2018" name="Elife">
        <title>Firefly genomes illuminate parallel origins of bioluminescence in beetles.</title>
        <authorList>
            <person name="Fallon T.R."/>
            <person name="Lower S.E."/>
            <person name="Chang C.H."/>
            <person name="Bessho-Uehara M."/>
            <person name="Martin G.J."/>
            <person name="Bewick A.J."/>
            <person name="Behringer M."/>
            <person name="Debat H.J."/>
            <person name="Wong I."/>
            <person name="Day J.C."/>
            <person name="Suvorov A."/>
            <person name="Silva C.J."/>
            <person name="Stanger-Hall K.F."/>
            <person name="Hall D.W."/>
            <person name="Schmitz R.J."/>
            <person name="Nelson D.R."/>
            <person name="Lewis S.M."/>
            <person name="Shigenobu S."/>
            <person name="Bybee S.M."/>
            <person name="Larracuente A.M."/>
            <person name="Oba Y."/>
            <person name="Weng J.K."/>
        </authorList>
    </citation>
    <scope>NUCLEOTIDE SEQUENCE [LARGE SCALE GENOMIC DNA]</scope>
    <source>
        <strain evidence="1">1611_PpyrPB1</strain>
        <tissue evidence="1">Whole body</tissue>
    </source>
</reference>
<comment type="caution">
    <text evidence="1">The sequence shown here is derived from an EMBL/GenBank/DDBJ whole genome shotgun (WGS) entry which is preliminary data.</text>
</comment>
<sequence length="90" mass="10367">MKHPILLSIQHVIEGVLNSRPLSPLSNDPADLNPLTPAHLLLGRPLQAILEVDLTQVKEKRLNLNERLQSLRQHFCSRWSLEYISELQNR</sequence>
<dbReference type="InParanoid" id="A0A5N4B5F5"/>
<dbReference type="EMBL" id="VVIM01000001">
    <property type="protein sequence ID" value="KAB0804835.1"/>
    <property type="molecule type" value="Genomic_DNA"/>
</dbReference>
<name>A0A5N4B5F5_PHOPY</name>
<evidence type="ECO:0008006" key="3">
    <source>
        <dbReference type="Google" id="ProtNLM"/>
    </source>
</evidence>
<keyword evidence="2" id="KW-1185">Reference proteome</keyword>
<proteinExistence type="predicted"/>
<evidence type="ECO:0000313" key="1">
    <source>
        <dbReference type="EMBL" id="KAB0804835.1"/>
    </source>
</evidence>
<dbReference type="Proteomes" id="UP000327044">
    <property type="component" value="Unassembled WGS sequence"/>
</dbReference>
<dbReference type="AlphaFoldDB" id="A0A5N4B5F5"/>
<organism evidence="1 2">
    <name type="scientific">Photinus pyralis</name>
    <name type="common">Common eastern firefly</name>
    <name type="synonym">Lampyris pyralis</name>
    <dbReference type="NCBI Taxonomy" id="7054"/>
    <lineage>
        <taxon>Eukaryota</taxon>
        <taxon>Metazoa</taxon>
        <taxon>Ecdysozoa</taxon>
        <taxon>Arthropoda</taxon>
        <taxon>Hexapoda</taxon>
        <taxon>Insecta</taxon>
        <taxon>Pterygota</taxon>
        <taxon>Neoptera</taxon>
        <taxon>Endopterygota</taxon>
        <taxon>Coleoptera</taxon>
        <taxon>Polyphaga</taxon>
        <taxon>Elateriformia</taxon>
        <taxon>Elateroidea</taxon>
        <taxon>Lampyridae</taxon>
        <taxon>Lampyrinae</taxon>
        <taxon>Photinus</taxon>
    </lineage>
</organism>
<gene>
    <name evidence="1" type="ORF">PPYR_01805</name>
</gene>
<accession>A0A5N4B5F5</accession>
<protein>
    <recommendedName>
        <fullName evidence="3">DUF5641 domain-containing protein</fullName>
    </recommendedName>
</protein>
<evidence type="ECO:0000313" key="2">
    <source>
        <dbReference type="Proteomes" id="UP000327044"/>
    </source>
</evidence>